<dbReference type="HOGENOM" id="CLU_485508_0_0_9"/>
<accession>N2A1P2</accession>
<protein>
    <recommendedName>
        <fullName evidence="1">Abortive phage infection protein C-terminal domain-containing protein</fullName>
    </recommendedName>
</protein>
<evidence type="ECO:0000259" key="1">
    <source>
        <dbReference type="Pfam" id="PF10592"/>
    </source>
</evidence>
<reference evidence="2 3" key="1">
    <citation type="journal article" date="2014" name="Genome Announc.">
        <title>Draft genome sequences of the altered schaedler flora, a defined bacterial community from gnotobiotic mice.</title>
        <authorList>
            <person name="Wannemuehler M.J."/>
            <person name="Overstreet A.M."/>
            <person name="Ward D.V."/>
            <person name="Phillips G.J."/>
        </authorList>
    </citation>
    <scope>NUCLEOTIDE SEQUENCE [LARGE SCALE GENOMIC DNA]</scope>
    <source>
        <strain evidence="2 3">ASF492</strain>
    </source>
</reference>
<dbReference type="Pfam" id="PF10592">
    <property type="entry name" value="AIPR"/>
    <property type="match status" value="1"/>
</dbReference>
<dbReference type="eggNOG" id="COG2159">
    <property type="taxonomic scope" value="Bacteria"/>
</dbReference>
<evidence type="ECO:0000313" key="2">
    <source>
        <dbReference type="EMBL" id="EMZ18459.1"/>
    </source>
</evidence>
<sequence>MAITKYESYYLKILEKLKLIKADNEYKTDSIAFAHWYLENYYKLNTQDIAEAIIDGDGDLGIDSILIDESNSALTIMQYKLPSKKENINCEIDQGDILKTWNGFLTLISNDKQYTGKNQKFEEFKRQLENTVITNFRICFVSYNKGVVANRSIVESNAEVFKRDTGSNLEIIYHDRDAISNIYEKLNRKNNISITLKYKQMQSAYNVQGRKIDSLVGFVNGRELVESIASNIATIFDENIRLYEYGSNVNIGINRTATSTDQADMFYFYNNGVVFICDKAKNSPASSEIILDGASIVNGCQSVNVLYNAMQKGKLNESVYVLVRIISIADYSERMRITEYLNSQTPIRDSYFIANHPIVRDLQQQLLKCGYFLERQSNEANYMAERGIEIKDKVTIQLEKAIQYYVGYWINKNASLAKRGKNALFDKKMIEELLSGITAEKVIEAYATYQSISQVLTLYRKTRRNNQKDDFSKYIGIPQSWVLEHIEDFRFMNTGDIILLNAYANLKKQYKELGIPDVGEKEMIKDAIFAVSKVILSESENNTSLLTKNSNVFSKVQIEIGSLTKKYDSSIC</sequence>
<feature type="domain" description="Abortive phage infection protein C-terminal" evidence="1">
    <location>
        <begin position="236"/>
        <end position="503"/>
    </location>
</feature>
<organism evidence="2 3">
    <name type="scientific">Eubacterium plexicaudatum ASF492</name>
    <dbReference type="NCBI Taxonomy" id="1235802"/>
    <lineage>
        <taxon>Bacteria</taxon>
        <taxon>Bacillati</taxon>
        <taxon>Bacillota</taxon>
        <taxon>Clostridia</taxon>
        <taxon>Eubacteriales</taxon>
        <taxon>Eubacteriaceae</taxon>
        <taxon>Eubacterium</taxon>
    </lineage>
</organism>
<keyword evidence="3" id="KW-1185">Reference proteome</keyword>
<dbReference type="STRING" id="1235802.C823_05789"/>
<dbReference type="InterPro" id="IPR018891">
    <property type="entry name" value="AIPR_C"/>
</dbReference>
<dbReference type="PATRIC" id="fig|1235802.3.peg.6110"/>
<proteinExistence type="predicted"/>
<dbReference type="OrthoDB" id="9806213at2"/>
<comment type="caution">
    <text evidence="2">The sequence shown here is derived from an EMBL/GenBank/DDBJ whole genome shotgun (WGS) entry which is preliminary data.</text>
</comment>
<name>N2A1P2_9FIRM</name>
<dbReference type="AlphaFoldDB" id="N2A1P2"/>
<evidence type="ECO:0000313" key="3">
    <source>
        <dbReference type="Proteomes" id="UP000012589"/>
    </source>
</evidence>
<dbReference type="EMBL" id="AQFT01000186">
    <property type="protein sequence ID" value="EMZ18459.1"/>
    <property type="molecule type" value="Genomic_DNA"/>
</dbReference>
<dbReference type="Proteomes" id="UP000012589">
    <property type="component" value="Unassembled WGS sequence"/>
</dbReference>
<gene>
    <name evidence="2" type="ORF">C823_05789</name>
</gene>